<dbReference type="FunFam" id="1.10.800.10:FF:000004">
    <property type="entry name" value="Tyrosine 3-monooxygenase"/>
    <property type="match status" value="1"/>
</dbReference>
<evidence type="ECO:0000256" key="4">
    <source>
        <dbReference type="ARBA" id="ARBA00023002"/>
    </source>
</evidence>
<dbReference type="GO" id="GO:0005506">
    <property type="term" value="F:iron ion binding"/>
    <property type="evidence" value="ECO:0007669"/>
    <property type="project" value="InterPro"/>
</dbReference>
<evidence type="ECO:0000256" key="8">
    <source>
        <dbReference type="ARBA" id="ARBA00042662"/>
    </source>
</evidence>
<feature type="domain" description="Biopterin-dependent aromatic amino acid hydroxylase family profile" evidence="13">
    <location>
        <begin position="138"/>
        <end position="484"/>
    </location>
</feature>
<evidence type="ECO:0000313" key="16">
    <source>
        <dbReference type="Proteomes" id="UP000887568"/>
    </source>
</evidence>
<comment type="cofactor">
    <cofactor evidence="1 12">
        <name>Fe(2+)</name>
        <dbReference type="ChEBI" id="CHEBI:29033"/>
    </cofactor>
</comment>
<feature type="domain" description="ACT" evidence="14">
    <location>
        <begin position="60"/>
        <end position="136"/>
    </location>
</feature>
<dbReference type="PANTHER" id="PTHR11473">
    <property type="entry name" value="AROMATIC AMINO ACID HYDROXYLASE"/>
    <property type="match status" value="1"/>
</dbReference>
<evidence type="ECO:0000256" key="7">
    <source>
        <dbReference type="ARBA" id="ARBA00040889"/>
    </source>
</evidence>
<evidence type="ECO:0000313" key="15">
    <source>
        <dbReference type="EnsemblMetazoa" id="XP_038071688.1"/>
    </source>
</evidence>
<dbReference type="OMA" id="KHACKQF"/>
<feature type="binding site" evidence="11">
    <location>
        <position position="381"/>
    </location>
    <ligand>
        <name>L-tryptophan</name>
        <dbReference type="ChEBI" id="CHEBI:57912"/>
    </ligand>
</feature>
<keyword evidence="16" id="KW-1185">Reference proteome</keyword>
<feature type="binding site" evidence="11">
    <location>
        <position position="310"/>
    </location>
    <ligand>
        <name>L-tryptophan</name>
        <dbReference type="ChEBI" id="CHEBI:57912"/>
    </ligand>
</feature>
<dbReference type="Gene3D" id="1.10.800.10">
    <property type="entry name" value="Aromatic amino acid hydroxylase"/>
    <property type="match status" value="1"/>
</dbReference>
<feature type="binding site" evidence="10">
    <location>
        <position position="322"/>
    </location>
    <ligand>
        <name>Fe cation</name>
        <dbReference type="ChEBI" id="CHEBI:24875"/>
    </ligand>
</feature>
<feature type="binding site" evidence="11">
    <location>
        <position position="411"/>
    </location>
    <ligand>
        <name>L-tryptophan</name>
        <dbReference type="ChEBI" id="CHEBI:57912"/>
    </ligand>
</feature>
<dbReference type="OrthoDB" id="983542at2759"/>
<reference evidence="15" key="1">
    <citation type="submission" date="2022-11" db="UniProtKB">
        <authorList>
            <consortium name="EnsemblMetazoa"/>
        </authorList>
    </citation>
    <scope>IDENTIFICATION</scope>
</reference>
<evidence type="ECO:0000256" key="9">
    <source>
        <dbReference type="ARBA" id="ARBA00062416"/>
    </source>
</evidence>
<dbReference type="PANTHER" id="PTHR11473:SF16">
    <property type="entry name" value="TRYPTOPHAN 5-HYDROXYLASE 2"/>
    <property type="match status" value="1"/>
</dbReference>
<dbReference type="GO" id="GO:0046189">
    <property type="term" value="P:phenol-containing compound biosynthetic process"/>
    <property type="evidence" value="ECO:0007669"/>
    <property type="project" value="UniProtKB-ARBA"/>
</dbReference>
<name>A0A914B6D5_PATMI</name>
<dbReference type="PIRSF" id="PIRSF000336">
    <property type="entry name" value="TH"/>
    <property type="match status" value="1"/>
</dbReference>
<evidence type="ECO:0000256" key="5">
    <source>
        <dbReference type="ARBA" id="ARBA00023004"/>
    </source>
</evidence>
<keyword evidence="5 10" id="KW-0408">Iron</keyword>
<evidence type="ECO:0000256" key="1">
    <source>
        <dbReference type="ARBA" id="ARBA00001954"/>
    </source>
</evidence>
<dbReference type="SUPFAM" id="SSF56534">
    <property type="entry name" value="Aromatic aminoacid monoxygenases, catalytic and oligomerization domains"/>
    <property type="match status" value="1"/>
</dbReference>
<dbReference type="PROSITE" id="PS00367">
    <property type="entry name" value="BH4_AAA_HYDROXYL_1"/>
    <property type="match status" value="1"/>
</dbReference>
<proteinExistence type="inferred from homology"/>
<feature type="binding site" evidence="10">
    <location>
        <position position="317"/>
    </location>
    <ligand>
        <name>Fe cation</name>
        <dbReference type="ChEBI" id="CHEBI:24875"/>
    </ligand>
</feature>
<dbReference type="PROSITE" id="PS51671">
    <property type="entry name" value="ACT"/>
    <property type="match status" value="1"/>
</dbReference>
<feature type="binding site" evidence="11">
    <location>
        <position position="302"/>
    </location>
    <ligand>
        <name>L-tryptophan</name>
        <dbReference type="ChEBI" id="CHEBI:57912"/>
    </ligand>
</feature>
<evidence type="ECO:0000256" key="3">
    <source>
        <dbReference type="ARBA" id="ARBA00022723"/>
    </source>
</evidence>
<dbReference type="AlphaFoldDB" id="A0A914B6D5"/>
<dbReference type="PRINTS" id="PR00372">
    <property type="entry name" value="FYWHYDRXLASE"/>
</dbReference>
<evidence type="ECO:0000256" key="2">
    <source>
        <dbReference type="ARBA" id="ARBA00009712"/>
    </source>
</evidence>
<dbReference type="InterPro" id="IPR045865">
    <property type="entry name" value="ACT-like_dom_sf"/>
</dbReference>
<dbReference type="GeneID" id="119740445"/>
<dbReference type="GO" id="GO:0009072">
    <property type="term" value="P:aromatic amino acid metabolic process"/>
    <property type="evidence" value="ECO:0007669"/>
    <property type="project" value="InterPro"/>
</dbReference>
<evidence type="ECO:0000259" key="14">
    <source>
        <dbReference type="PROSITE" id="PS51671"/>
    </source>
</evidence>
<keyword evidence="6" id="KW-0503">Monooxygenase</keyword>
<evidence type="ECO:0000256" key="11">
    <source>
        <dbReference type="PIRSR" id="PIRSR601273-1"/>
    </source>
</evidence>
<organism evidence="15 16">
    <name type="scientific">Patiria miniata</name>
    <name type="common">Bat star</name>
    <name type="synonym">Asterina miniata</name>
    <dbReference type="NCBI Taxonomy" id="46514"/>
    <lineage>
        <taxon>Eukaryota</taxon>
        <taxon>Metazoa</taxon>
        <taxon>Echinodermata</taxon>
        <taxon>Eleutherozoa</taxon>
        <taxon>Asterozoa</taxon>
        <taxon>Asteroidea</taxon>
        <taxon>Valvatacea</taxon>
        <taxon>Valvatida</taxon>
        <taxon>Asterinidae</taxon>
        <taxon>Patiria</taxon>
    </lineage>
</organism>
<dbReference type="InterPro" id="IPR018301">
    <property type="entry name" value="ArAA_hydroxylase_Fe/CU_BS"/>
</dbReference>
<dbReference type="InterPro" id="IPR019774">
    <property type="entry name" value="Aromatic-AA_hydroxylase_C"/>
</dbReference>
<dbReference type="InterPro" id="IPR036329">
    <property type="entry name" value="Aro-AA_hydroxylase_C_sf"/>
</dbReference>
<protein>
    <recommendedName>
        <fullName evidence="7">Tryptophan 5-hydroxylase 2</fullName>
    </recommendedName>
    <alternativeName>
        <fullName evidence="8">Tryptophan 5-monooxygenase 2</fullName>
    </alternativeName>
</protein>
<sequence>MSEKFRSKEILARRGGETALRQHSADDAIELAKREAENQTKLRRSRLVRRVSFELLTRRPLVFSLKNNVGALARALKTFKENEIQVLHIESRRSQRRKSELEVYVDCEGERGLFTELVKQLQKQMSYVQEPLEHISQEDGIEYAGNVDDGPWFPRKISELNRSACRVLTYGAELDADHPGFKDSQYRQRRKVFADIAYQYRHGQPIPRVKYTEEETKTWGRVFSDVTGLYPLYACREYNENLQILRDHFGFREDNIPQLEDVSVFLKERSGFLLRPVAGYLSSRDFLAGLAFRVFHCTQYIRHASNPFYTPEPDCCHELFGHVPMLADKSFAQFSQEIGLASLGASDEDIKKLASCYFFTIEFGLCKQQGQLKVYGAGLLSSSGELQHAMSSEAKMLPFSPIAATKQECRITTYQDAYFVSESFEEAKEMIRDYASMIRRPFSIRYNPYTQSVEILQSAEQINSVIDELKDDLSLLSSILAKVVVSDDREGKSLESD</sequence>
<evidence type="ECO:0000256" key="12">
    <source>
        <dbReference type="PIRSR" id="PIRSR601273-2"/>
    </source>
</evidence>
<dbReference type="PROSITE" id="PS51410">
    <property type="entry name" value="BH4_AAA_HYDROXYL_2"/>
    <property type="match status" value="1"/>
</dbReference>
<dbReference type="InterPro" id="IPR036951">
    <property type="entry name" value="ArAA_hydroxylase_sf"/>
</dbReference>
<keyword evidence="4" id="KW-0560">Oxidoreductase</keyword>
<feature type="binding site" evidence="10">
    <location>
        <position position="362"/>
    </location>
    <ligand>
        <name>Fe cation</name>
        <dbReference type="ChEBI" id="CHEBI:24875"/>
    </ligand>
</feature>
<dbReference type="RefSeq" id="XP_038071688.1">
    <property type="nucleotide sequence ID" value="XM_038215760.1"/>
</dbReference>
<dbReference type="InterPro" id="IPR049321">
    <property type="entry name" value="TH_ACT"/>
</dbReference>
<dbReference type="CDD" id="cd04904">
    <property type="entry name" value="ACT_AAAH"/>
    <property type="match status" value="1"/>
</dbReference>
<dbReference type="InterPro" id="IPR019773">
    <property type="entry name" value="Tyrosine_3-monooxygenase-like"/>
</dbReference>
<evidence type="ECO:0000259" key="13">
    <source>
        <dbReference type="PROSITE" id="PS51410"/>
    </source>
</evidence>
<dbReference type="GO" id="GO:0043005">
    <property type="term" value="C:neuron projection"/>
    <property type="evidence" value="ECO:0007669"/>
    <property type="project" value="TreeGrafter"/>
</dbReference>
<dbReference type="Proteomes" id="UP000887568">
    <property type="component" value="Unplaced"/>
</dbReference>
<feature type="binding site" evidence="11">
    <location>
        <position position="280"/>
    </location>
    <ligand>
        <name>L-tryptophan</name>
        <dbReference type="ChEBI" id="CHEBI:57912"/>
    </ligand>
</feature>
<keyword evidence="3 10" id="KW-0479">Metal-binding</keyword>
<comment type="similarity">
    <text evidence="2">Belongs to the biopterin-dependent aromatic amino acid hydroxylase family.</text>
</comment>
<dbReference type="SUPFAM" id="SSF55021">
    <property type="entry name" value="ACT-like"/>
    <property type="match status" value="1"/>
</dbReference>
<evidence type="ECO:0000256" key="6">
    <source>
        <dbReference type="ARBA" id="ARBA00023033"/>
    </source>
</evidence>
<evidence type="ECO:0000256" key="10">
    <source>
        <dbReference type="PIRSR" id="PIRSR000336-1"/>
    </source>
</evidence>
<comment type="subunit">
    <text evidence="9">Interacts with DNAJC12.</text>
</comment>
<accession>A0A914B6D5</accession>
<dbReference type="EnsemblMetazoa" id="XM_038215760.1">
    <property type="protein sequence ID" value="XP_038071688.1"/>
    <property type="gene ID" value="LOC119740445"/>
</dbReference>
<dbReference type="InterPro" id="IPR002912">
    <property type="entry name" value="ACT_dom"/>
</dbReference>
<dbReference type="Pfam" id="PF00351">
    <property type="entry name" value="Biopterin_H"/>
    <property type="match status" value="1"/>
</dbReference>
<dbReference type="InterPro" id="IPR001273">
    <property type="entry name" value="ArAA_hydroxylase"/>
</dbReference>
<dbReference type="Pfam" id="PF21417">
    <property type="entry name" value="TH_ACT"/>
    <property type="match status" value="1"/>
</dbReference>
<dbReference type="GO" id="GO:0004510">
    <property type="term" value="F:tryptophan 5-monooxygenase activity"/>
    <property type="evidence" value="ECO:0007669"/>
    <property type="project" value="TreeGrafter"/>
</dbReference>